<comment type="caution">
    <text evidence="1">The sequence shown here is derived from an EMBL/GenBank/DDBJ whole genome shotgun (WGS) entry which is preliminary data.</text>
</comment>
<accession>A0A2M8M9F3</accession>
<dbReference type="InterPro" id="IPR011101">
    <property type="entry name" value="DUF5131"/>
</dbReference>
<dbReference type="AlphaFoldDB" id="A0A2M8M9F3"/>
<sequence length="236" mass="27992">MILWNLIHGCHRKSEGCKHCYVFARDEQYAIDTNIVRKTSAFNLPMKRNRKGEWKIPPGAMVMTCFSSDFFIEEMDEWRNEAWEMMRMRSDLNFYMVTKRPERIADCLPPFWSELKERIYVCCTMENQRRADERLPIFQRIPIAHREIIVEPMLEKIDFHSSLNGIDRITVGGESGIYARLCHYEWVLDVRRQCKEAGIAFHFMQTGGNFYKDGKNYKLTHRLQIVQAARANINIL</sequence>
<dbReference type="Pfam" id="PF07505">
    <property type="entry name" value="DUF5131"/>
    <property type="match status" value="1"/>
</dbReference>
<dbReference type="RefSeq" id="WP_100189744.1">
    <property type="nucleotide sequence ID" value="NZ_PGGD01000001.1"/>
</dbReference>
<name>A0A2M8M9F3_PREIN</name>
<organism evidence="1 2">
    <name type="scientific">Prevotella intermedia</name>
    <dbReference type="NCBI Taxonomy" id="28131"/>
    <lineage>
        <taxon>Bacteria</taxon>
        <taxon>Pseudomonadati</taxon>
        <taxon>Bacteroidota</taxon>
        <taxon>Bacteroidia</taxon>
        <taxon>Bacteroidales</taxon>
        <taxon>Prevotellaceae</taxon>
        <taxon>Prevotella</taxon>
    </lineage>
</organism>
<dbReference type="EMBL" id="PGGD01000001">
    <property type="protein sequence ID" value="PJF00845.1"/>
    <property type="molecule type" value="Genomic_DNA"/>
</dbReference>
<evidence type="ECO:0000313" key="2">
    <source>
        <dbReference type="Proteomes" id="UP000228641"/>
    </source>
</evidence>
<evidence type="ECO:0000313" key="1">
    <source>
        <dbReference type="EMBL" id="PJF00845.1"/>
    </source>
</evidence>
<dbReference type="Proteomes" id="UP000228641">
    <property type="component" value="Unassembled WGS sequence"/>
</dbReference>
<proteinExistence type="predicted"/>
<evidence type="ECO:0008006" key="3">
    <source>
        <dbReference type="Google" id="ProtNLM"/>
    </source>
</evidence>
<reference evidence="1 2" key="1">
    <citation type="submission" date="2017-11" db="EMBL/GenBank/DDBJ databases">
        <title>Genome sequencing of Prevotella intermedia KCOM 1779.</title>
        <authorList>
            <person name="Kook J.-K."/>
            <person name="Park S.-N."/>
            <person name="Lim Y.K."/>
        </authorList>
    </citation>
    <scope>NUCLEOTIDE SEQUENCE [LARGE SCALE GENOMIC DNA]</scope>
    <source>
        <strain evidence="1 2">KCOM 1779</strain>
    </source>
</reference>
<protein>
    <recommendedName>
        <fullName evidence="3">DUF5131 family protein</fullName>
    </recommendedName>
</protein>
<gene>
    <name evidence="1" type="ORF">CUB97_06095</name>
</gene>